<accession>A0A816HSI1</accession>
<evidence type="ECO:0000256" key="1">
    <source>
        <dbReference type="SAM" id="MobiDB-lite"/>
    </source>
</evidence>
<comment type="caution">
    <text evidence="2">The sequence shown here is derived from an EMBL/GenBank/DDBJ whole genome shotgun (WGS) entry which is preliminary data.</text>
</comment>
<feature type="non-terminal residue" evidence="2">
    <location>
        <position position="83"/>
    </location>
</feature>
<evidence type="ECO:0000313" key="2">
    <source>
        <dbReference type="EMBL" id="CAF1691952.1"/>
    </source>
</evidence>
<feature type="compositionally biased region" description="Polar residues" evidence="1">
    <location>
        <begin position="1"/>
        <end position="11"/>
    </location>
</feature>
<sequence length="83" mass="9358">MRRISNSTYQKPTAAVVEVSSDDDDHTARSTRISTATPTKTSQFDFNSEFNSPCGLAQRSYLPYTINAFNRARLDILPKYPPQ</sequence>
<dbReference type="Proteomes" id="UP000663828">
    <property type="component" value="Unassembled WGS sequence"/>
</dbReference>
<keyword evidence="3" id="KW-1185">Reference proteome</keyword>
<reference evidence="2" key="1">
    <citation type="submission" date="2021-02" db="EMBL/GenBank/DDBJ databases">
        <authorList>
            <person name="Nowell W R."/>
        </authorList>
    </citation>
    <scope>NUCLEOTIDE SEQUENCE</scope>
</reference>
<feature type="region of interest" description="Disordered" evidence="1">
    <location>
        <begin position="1"/>
        <end position="36"/>
    </location>
</feature>
<gene>
    <name evidence="2" type="ORF">XAT740_LOCUS64429</name>
</gene>
<organism evidence="2 3">
    <name type="scientific">Adineta ricciae</name>
    <name type="common">Rotifer</name>
    <dbReference type="NCBI Taxonomy" id="249248"/>
    <lineage>
        <taxon>Eukaryota</taxon>
        <taxon>Metazoa</taxon>
        <taxon>Spiralia</taxon>
        <taxon>Gnathifera</taxon>
        <taxon>Rotifera</taxon>
        <taxon>Eurotatoria</taxon>
        <taxon>Bdelloidea</taxon>
        <taxon>Adinetida</taxon>
        <taxon>Adinetidae</taxon>
        <taxon>Adineta</taxon>
    </lineage>
</organism>
<protein>
    <submittedName>
        <fullName evidence="2">Uncharacterized protein</fullName>
    </submittedName>
</protein>
<evidence type="ECO:0000313" key="3">
    <source>
        <dbReference type="Proteomes" id="UP000663828"/>
    </source>
</evidence>
<name>A0A816HSI1_ADIRI</name>
<proteinExistence type="predicted"/>
<dbReference type="AlphaFoldDB" id="A0A816HSI1"/>
<dbReference type="EMBL" id="CAJNOR010022342">
    <property type="protein sequence ID" value="CAF1691952.1"/>
    <property type="molecule type" value="Genomic_DNA"/>
</dbReference>